<accession>A0A3D9YV16</accession>
<organism evidence="1 2">
    <name type="scientific">Methylovirgula ligni</name>
    <dbReference type="NCBI Taxonomy" id="569860"/>
    <lineage>
        <taxon>Bacteria</taxon>
        <taxon>Pseudomonadati</taxon>
        <taxon>Pseudomonadota</taxon>
        <taxon>Alphaproteobacteria</taxon>
        <taxon>Hyphomicrobiales</taxon>
        <taxon>Beijerinckiaceae</taxon>
        <taxon>Methylovirgula</taxon>
    </lineage>
</organism>
<keyword evidence="2" id="KW-1185">Reference proteome</keyword>
<evidence type="ECO:0000313" key="1">
    <source>
        <dbReference type="EMBL" id="REF86008.1"/>
    </source>
</evidence>
<dbReference type="AlphaFoldDB" id="A0A3D9YV16"/>
<sequence length="185" mass="21002">MTDHMLKKMEAPALAAEGPLEDIQRRAEAIVNPASGLANDYLNLFNEIVMLIEQLPAMPELIEDILKWRPVTYQSYFSKSILPGRVSALEAYEKLDLTFRKDFESVVADLDRRAVGAAVAIRRQYKKDTDTSSPVMSELCERVGQALREILLTASDLVNHGRRTQRETEQERADRLIYGAHRRTA</sequence>
<proteinExistence type="predicted"/>
<evidence type="ECO:0000313" key="2">
    <source>
        <dbReference type="Proteomes" id="UP000256900"/>
    </source>
</evidence>
<comment type="caution">
    <text evidence="1">The sequence shown here is derived from an EMBL/GenBank/DDBJ whole genome shotgun (WGS) entry which is preliminary data.</text>
</comment>
<dbReference type="RefSeq" id="WP_245411273.1">
    <property type="nucleotide sequence ID" value="NZ_CP025086.1"/>
</dbReference>
<dbReference type="EMBL" id="QUMO01000003">
    <property type="protein sequence ID" value="REF86008.1"/>
    <property type="molecule type" value="Genomic_DNA"/>
</dbReference>
<gene>
    <name evidence="1" type="ORF">DES32_2049</name>
</gene>
<reference evidence="1 2" key="1">
    <citation type="submission" date="2018-08" db="EMBL/GenBank/DDBJ databases">
        <title>Genomic Encyclopedia of Type Strains, Phase IV (KMG-IV): sequencing the most valuable type-strain genomes for metagenomic binning, comparative biology and taxonomic classification.</title>
        <authorList>
            <person name="Goeker M."/>
        </authorList>
    </citation>
    <scope>NUCLEOTIDE SEQUENCE [LARGE SCALE GENOMIC DNA]</scope>
    <source>
        <strain evidence="1 2">BW863</strain>
    </source>
</reference>
<name>A0A3D9YV16_9HYPH</name>
<protein>
    <submittedName>
        <fullName evidence="1">Uncharacterized protein</fullName>
    </submittedName>
</protein>
<dbReference type="Proteomes" id="UP000256900">
    <property type="component" value="Unassembled WGS sequence"/>
</dbReference>